<reference evidence="4 5" key="1">
    <citation type="journal article" date="2016" name="Proc. Natl. Acad. Sci. U.S.A.">
        <title>Comparative genomics of biotechnologically important yeasts.</title>
        <authorList>
            <person name="Riley R."/>
            <person name="Haridas S."/>
            <person name="Wolfe K.H."/>
            <person name="Lopes M.R."/>
            <person name="Hittinger C.T."/>
            <person name="Goeker M."/>
            <person name="Salamov A.A."/>
            <person name="Wisecaver J.H."/>
            <person name="Long T.M."/>
            <person name="Calvey C.H."/>
            <person name="Aerts A.L."/>
            <person name="Barry K.W."/>
            <person name="Choi C."/>
            <person name="Clum A."/>
            <person name="Coughlan A.Y."/>
            <person name="Deshpande S."/>
            <person name="Douglass A.P."/>
            <person name="Hanson S.J."/>
            <person name="Klenk H.-P."/>
            <person name="LaButti K.M."/>
            <person name="Lapidus A."/>
            <person name="Lindquist E.A."/>
            <person name="Lipzen A.M."/>
            <person name="Meier-Kolthoff J.P."/>
            <person name="Ohm R.A."/>
            <person name="Otillar R.P."/>
            <person name="Pangilinan J.L."/>
            <person name="Peng Y."/>
            <person name="Rokas A."/>
            <person name="Rosa C.A."/>
            <person name="Scheuner C."/>
            <person name="Sibirny A.A."/>
            <person name="Slot J.C."/>
            <person name="Stielow J.B."/>
            <person name="Sun H."/>
            <person name="Kurtzman C.P."/>
            <person name="Blackwell M."/>
            <person name="Grigoriev I.V."/>
            <person name="Jeffries T.W."/>
        </authorList>
    </citation>
    <scope>NUCLEOTIDE SEQUENCE [LARGE SCALE GENOMIC DNA]</scope>
    <source>
        <strain evidence="5">ATCC 18201 / CBS 1600 / BCRC 20928 / JCM 3617 / NBRC 0987 / NRRL Y-1542</strain>
    </source>
</reference>
<dbReference type="SUPFAM" id="SSF48452">
    <property type="entry name" value="TPR-like"/>
    <property type="match status" value="1"/>
</dbReference>
<evidence type="ECO:0000256" key="3">
    <source>
        <dbReference type="PROSITE-ProRule" id="PRU00339"/>
    </source>
</evidence>
<dbReference type="InterPro" id="IPR011990">
    <property type="entry name" value="TPR-like_helical_dom_sf"/>
</dbReference>
<dbReference type="InterPro" id="IPR019734">
    <property type="entry name" value="TPR_rpt"/>
</dbReference>
<dbReference type="STRING" id="983966.A0A1E4S7E7"/>
<gene>
    <name evidence="4" type="ORF">CYBJADRAFT_117142</name>
</gene>
<protein>
    <submittedName>
        <fullName evidence="4">TPR-like protein</fullName>
    </submittedName>
</protein>
<accession>A0A1E4S7E7</accession>
<dbReference type="Pfam" id="PF13414">
    <property type="entry name" value="TPR_11"/>
    <property type="match status" value="1"/>
</dbReference>
<keyword evidence="5" id="KW-1185">Reference proteome</keyword>
<organism evidence="4 5">
    <name type="scientific">Cyberlindnera jadinii (strain ATCC 18201 / CBS 1600 / BCRC 20928 / JCM 3617 / NBRC 0987 / NRRL Y-1542)</name>
    <name type="common">Torula yeast</name>
    <name type="synonym">Candida utilis</name>
    <dbReference type="NCBI Taxonomy" id="983966"/>
    <lineage>
        <taxon>Eukaryota</taxon>
        <taxon>Fungi</taxon>
        <taxon>Dikarya</taxon>
        <taxon>Ascomycota</taxon>
        <taxon>Saccharomycotina</taxon>
        <taxon>Saccharomycetes</taxon>
        <taxon>Phaffomycetales</taxon>
        <taxon>Phaffomycetaceae</taxon>
        <taxon>Cyberlindnera</taxon>
    </lineage>
</organism>
<dbReference type="OrthoDB" id="629492at2759"/>
<evidence type="ECO:0000313" key="5">
    <source>
        <dbReference type="Proteomes" id="UP000094389"/>
    </source>
</evidence>
<dbReference type="PROSITE" id="PS50005">
    <property type="entry name" value="TPR"/>
    <property type="match status" value="1"/>
</dbReference>
<evidence type="ECO:0000256" key="1">
    <source>
        <dbReference type="ARBA" id="ARBA00022737"/>
    </source>
</evidence>
<dbReference type="EMBL" id="KV453926">
    <property type="protein sequence ID" value="ODV75312.1"/>
    <property type="molecule type" value="Genomic_DNA"/>
</dbReference>
<evidence type="ECO:0000256" key="2">
    <source>
        <dbReference type="ARBA" id="ARBA00022803"/>
    </source>
</evidence>
<dbReference type="RefSeq" id="XP_020072351.1">
    <property type="nucleotide sequence ID" value="XM_020212222.1"/>
</dbReference>
<keyword evidence="2 3" id="KW-0802">TPR repeat</keyword>
<dbReference type="GO" id="GO:0060090">
    <property type="term" value="F:molecular adaptor activity"/>
    <property type="evidence" value="ECO:0007669"/>
    <property type="project" value="TreeGrafter"/>
</dbReference>
<keyword evidence="1" id="KW-0677">Repeat</keyword>
<dbReference type="PANTHER" id="PTHR45831">
    <property type="entry name" value="LD24721P"/>
    <property type="match status" value="1"/>
</dbReference>
<feature type="repeat" description="TPR" evidence="3">
    <location>
        <begin position="3"/>
        <end position="36"/>
    </location>
</feature>
<dbReference type="SMART" id="SM00028">
    <property type="entry name" value="TPR"/>
    <property type="match status" value="2"/>
</dbReference>
<dbReference type="AlphaFoldDB" id="A0A1E4S7E7"/>
<dbReference type="PANTHER" id="PTHR45831:SF2">
    <property type="entry name" value="LD24721P"/>
    <property type="match status" value="1"/>
</dbReference>
<dbReference type="GO" id="GO:0072380">
    <property type="term" value="C:TRC complex"/>
    <property type="evidence" value="ECO:0007669"/>
    <property type="project" value="TreeGrafter"/>
</dbReference>
<evidence type="ECO:0000313" key="4">
    <source>
        <dbReference type="EMBL" id="ODV75312.1"/>
    </source>
</evidence>
<dbReference type="Gene3D" id="1.25.40.10">
    <property type="entry name" value="Tetratricopeptide repeat domain"/>
    <property type="match status" value="1"/>
</dbReference>
<dbReference type="GeneID" id="30986618"/>
<name>A0A1E4S7E7_CYBJN</name>
<feature type="non-terminal residue" evidence="4">
    <location>
        <position position="83"/>
    </location>
</feature>
<sequence length="83" mass="9274">VRSQDLRNEGNAVFKQGKFGAAIAKYTEAILLDPTNYVLYSNRAACYNYLNAADSAITDLLKSIELNESFQPSWARLGYCYLA</sequence>
<dbReference type="InterPro" id="IPR047150">
    <property type="entry name" value="SGT"/>
</dbReference>
<proteinExistence type="predicted"/>
<dbReference type="GO" id="GO:0016020">
    <property type="term" value="C:membrane"/>
    <property type="evidence" value="ECO:0007669"/>
    <property type="project" value="TreeGrafter"/>
</dbReference>
<dbReference type="Proteomes" id="UP000094389">
    <property type="component" value="Unassembled WGS sequence"/>
</dbReference>
<feature type="non-terminal residue" evidence="4">
    <location>
        <position position="1"/>
    </location>
</feature>
<dbReference type="GO" id="GO:0006620">
    <property type="term" value="P:post-translational protein targeting to endoplasmic reticulum membrane"/>
    <property type="evidence" value="ECO:0007669"/>
    <property type="project" value="TreeGrafter"/>
</dbReference>